<comment type="caution">
    <text evidence="1">The sequence shown here is derived from an EMBL/GenBank/DDBJ whole genome shotgun (WGS) entry which is preliminary data.</text>
</comment>
<evidence type="ECO:0008006" key="3">
    <source>
        <dbReference type="Google" id="ProtNLM"/>
    </source>
</evidence>
<protein>
    <recommendedName>
        <fullName evidence="3">PhoU domain-containing protein</fullName>
    </recommendedName>
</protein>
<gene>
    <name evidence="1" type="ORF">ACFPFW_13775</name>
</gene>
<dbReference type="EMBL" id="JBHSJF010000006">
    <property type="protein sequence ID" value="MFC5069081.1"/>
    <property type="molecule type" value="Genomic_DNA"/>
</dbReference>
<evidence type="ECO:0000313" key="2">
    <source>
        <dbReference type="Proteomes" id="UP001595796"/>
    </source>
</evidence>
<reference evidence="2" key="1">
    <citation type="journal article" date="2019" name="Int. J. Syst. Evol. Microbiol.">
        <title>The Global Catalogue of Microorganisms (GCM) 10K type strain sequencing project: providing services to taxonomists for standard genome sequencing and annotation.</title>
        <authorList>
            <consortium name="The Broad Institute Genomics Platform"/>
            <consortium name="The Broad Institute Genome Sequencing Center for Infectious Disease"/>
            <person name="Wu L."/>
            <person name="Ma J."/>
        </authorList>
    </citation>
    <scope>NUCLEOTIDE SEQUENCE [LARGE SCALE GENOMIC DNA]</scope>
    <source>
        <strain evidence="2">CGMCC 1.16444</strain>
    </source>
</reference>
<evidence type="ECO:0000313" key="1">
    <source>
        <dbReference type="EMBL" id="MFC5069081.1"/>
    </source>
</evidence>
<dbReference type="Proteomes" id="UP001595796">
    <property type="component" value="Unassembled WGS sequence"/>
</dbReference>
<proteinExistence type="predicted"/>
<dbReference type="RefSeq" id="WP_114956711.1">
    <property type="nucleotide sequence ID" value="NZ_JBHSJF010000006.1"/>
</dbReference>
<organism evidence="1 2">
    <name type="scientific">Flaviflagellibacter deserti</name>
    <dbReference type="NCBI Taxonomy" id="2267266"/>
    <lineage>
        <taxon>Bacteria</taxon>
        <taxon>Pseudomonadati</taxon>
        <taxon>Pseudomonadota</taxon>
        <taxon>Alphaproteobacteria</taxon>
        <taxon>Hyphomicrobiales</taxon>
        <taxon>Flaviflagellibacter</taxon>
    </lineage>
</organism>
<sequence length="151" mass="16458">MASSGDELEETEHVALEGIEKRSRELRVAAKMVAHDLEILSSAEERLDNALREVVRTNADVERNGSALVEALLFARRNAGATEDVMNRFEATCTALSRLDTAAIEARFAYALCRSAYIAHMDSASEERELRSAVLPPLGDVGGSTEGERAH</sequence>
<accession>A0ABV9Z4L4</accession>
<keyword evidence="2" id="KW-1185">Reference proteome</keyword>
<name>A0ABV9Z4L4_9HYPH</name>